<evidence type="ECO:0000313" key="3">
    <source>
        <dbReference type="Proteomes" id="UP001222325"/>
    </source>
</evidence>
<comment type="caution">
    <text evidence="2">The sequence shown here is derived from an EMBL/GenBank/DDBJ whole genome shotgun (WGS) entry which is preliminary data.</text>
</comment>
<reference evidence="2" key="1">
    <citation type="submission" date="2023-03" db="EMBL/GenBank/DDBJ databases">
        <title>Massive genome expansion in bonnet fungi (Mycena s.s.) driven by repeated elements and novel gene families across ecological guilds.</title>
        <authorList>
            <consortium name="Lawrence Berkeley National Laboratory"/>
            <person name="Harder C.B."/>
            <person name="Miyauchi S."/>
            <person name="Viragh M."/>
            <person name="Kuo A."/>
            <person name="Thoen E."/>
            <person name="Andreopoulos B."/>
            <person name="Lu D."/>
            <person name="Skrede I."/>
            <person name="Drula E."/>
            <person name="Henrissat B."/>
            <person name="Morin E."/>
            <person name="Kohler A."/>
            <person name="Barry K."/>
            <person name="LaButti K."/>
            <person name="Morin E."/>
            <person name="Salamov A."/>
            <person name="Lipzen A."/>
            <person name="Mereny Z."/>
            <person name="Hegedus B."/>
            <person name="Baldrian P."/>
            <person name="Stursova M."/>
            <person name="Weitz H."/>
            <person name="Taylor A."/>
            <person name="Grigoriev I.V."/>
            <person name="Nagy L.G."/>
            <person name="Martin F."/>
            <person name="Kauserud H."/>
        </authorList>
    </citation>
    <scope>NUCLEOTIDE SEQUENCE</scope>
    <source>
        <strain evidence="2">CBHHK173m</strain>
    </source>
</reference>
<accession>A0AAD6TSE5</accession>
<feature type="region of interest" description="Disordered" evidence="1">
    <location>
        <begin position="166"/>
        <end position="186"/>
    </location>
</feature>
<dbReference type="Proteomes" id="UP001222325">
    <property type="component" value="Unassembled WGS sequence"/>
</dbReference>
<dbReference type="AlphaFoldDB" id="A0AAD6TSE5"/>
<protein>
    <submittedName>
        <fullName evidence="2">Uncharacterized protein</fullName>
    </submittedName>
</protein>
<evidence type="ECO:0000256" key="1">
    <source>
        <dbReference type="SAM" id="MobiDB-lite"/>
    </source>
</evidence>
<proteinExistence type="predicted"/>
<dbReference type="EMBL" id="JARJCN010000083">
    <property type="protein sequence ID" value="KAJ7076238.1"/>
    <property type="molecule type" value="Genomic_DNA"/>
</dbReference>
<evidence type="ECO:0000313" key="2">
    <source>
        <dbReference type="EMBL" id="KAJ7076238.1"/>
    </source>
</evidence>
<organism evidence="2 3">
    <name type="scientific">Mycena belliarum</name>
    <dbReference type="NCBI Taxonomy" id="1033014"/>
    <lineage>
        <taxon>Eukaryota</taxon>
        <taxon>Fungi</taxon>
        <taxon>Dikarya</taxon>
        <taxon>Basidiomycota</taxon>
        <taxon>Agaricomycotina</taxon>
        <taxon>Agaricomycetes</taxon>
        <taxon>Agaricomycetidae</taxon>
        <taxon>Agaricales</taxon>
        <taxon>Marasmiineae</taxon>
        <taxon>Mycenaceae</taxon>
        <taxon>Mycena</taxon>
    </lineage>
</organism>
<sequence length="186" mass="19884">MRPSTTTSRACTAPPEFAGVSARAVCGMAFLIRRTFVHSSAPLPFIPLRWTHSLTRPSALLPHALPLPSSLLLLPLLTVLRVRPSTSPSLLPPFARPTPLLVHTLPLPSSSPLLAVLHPRAFLISCTFSPFLGSAPLHPPLLVPLLTCPSRLCLPTHSLIDQTLTPLPVMRTGPDPTSDAADDGDQ</sequence>
<keyword evidence="3" id="KW-1185">Reference proteome</keyword>
<name>A0AAD6TSE5_9AGAR</name>
<gene>
    <name evidence="2" type="ORF">B0H15DRAFT_955763</name>
</gene>